<reference evidence="7" key="1">
    <citation type="submission" date="2023-06" db="EMBL/GenBank/DDBJ databases">
        <authorList>
            <person name="Delattre M."/>
        </authorList>
    </citation>
    <scope>NUCLEOTIDE SEQUENCE</scope>
    <source>
        <strain evidence="7">AF72</strain>
    </source>
</reference>
<protein>
    <recommendedName>
        <fullName evidence="9">Transmembrane protein 234</fullName>
    </recommendedName>
</protein>
<keyword evidence="8" id="KW-1185">Reference proteome</keyword>
<feature type="non-terminal residue" evidence="7">
    <location>
        <position position="1"/>
    </location>
</feature>
<comment type="caution">
    <text evidence="7">The sequence shown here is derived from an EMBL/GenBank/DDBJ whole genome shotgun (WGS) entry which is preliminary data.</text>
</comment>
<keyword evidence="5 6" id="KW-0472">Membrane</keyword>
<evidence type="ECO:0000313" key="7">
    <source>
        <dbReference type="EMBL" id="CAJ0576162.1"/>
    </source>
</evidence>
<evidence type="ECO:0000256" key="5">
    <source>
        <dbReference type="ARBA" id="ARBA00023136"/>
    </source>
</evidence>
<accession>A0AA36CYF2</accession>
<keyword evidence="3 6" id="KW-0812">Transmembrane</keyword>
<sequence length="138" mass="14949">MQCDARCLGQIVFVSAIWGATNPLMRLGTKYQQEKKPGKGLCGKVVHFLSNWRFIVPFLLNQAGGLLFTYLVVHLPVSVVVPATNSLQFVFAAIAGALLGETLSARGIVSCLLILGGVVLMVFGDVEQPQQEDKTQMN</sequence>
<dbReference type="PANTHER" id="PTHR28668:SF1">
    <property type="entry name" value="TRANSMEMBRANE PROTEIN 234"/>
    <property type="match status" value="1"/>
</dbReference>
<dbReference type="InterPro" id="IPR037185">
    <property type="entry name" value="EmrE-like"/>
</dbReference>
<organism evidence="7 8">
    <name type="scientific">Mesorhabditis spiculigera</name>
    <dbReference type="NCBI Taxonomy" id="96644"/>
    <lineage>
        <taxon>Eukaryota</taxon>
        <taxon>Metazoa</taxon>
        <taxon>Ecdysozoa</taxon>
        <taxon>Nematoda</taxon>
        <taxon>Chromadorea</taxon>
        <taxon>Rhabditida</taxon>
        <taxon>Rhabditina</taxon>
        <taxon>Rhabditomorpha</taxon>
        <taxon>Rhabditoidea</taxon>
        <taxon>Rhabditidae</taxon>
        <taxon>Mesorhabditinae</taxon>
        <taxon>Mesorhabditis</taxon>
    </lineage>
</organism>
<dbReference type="Pfam" id="PF10639">
    <property type="entry name" value="TMEM234"/>
    <property type="match status" value="1"/>
</dbReference>
<evidence type="ECO:0000256" key="1">
    <source>
        <dbReference type="ARBA" id="ARBA00004141"/>
    </source>
</evidence>
<dbReference type="EMBL" id="CATQJA010002642">
    <property type="protein sequence ID" value="CAJ0576162.1"/>
    <property type="molecule type" value="Genomic_DNA"/>
</dbReference>
<dbReference type="PANTHER" id="PTHR28668">
    <property type="entry name" value="TRANSMEMBRANE PROTEIN 234"/>
    <property type="match status" value="1"/>
</dbReference>
<comment type="subcellular location">
    <subcellularLocation>
        <location evidence="1">Membrane</location>
        <topology evidence="1">Multi-pass membrane protein</topology>
    </subcellularLocation>
</comment>
<name>A0AA36CYF2_9BILA</name>
<feature type="transmembrane region" description="Helical" evidence="6">
    <location>
        <begin position="79"/>
        <end position="100"/>
    </location>
</feature>
<gene>
    <name evidence="7" type="ORF">MSPICULIGERA_LOCUS14461</name>
</gene>
<evidence type="ECO:0000256" key="2">
    <source>
        <dbReference type="ARBA" id="ARBA00005977"/>
    </source>
</evidence>
<comment type="similarity">
    <text evidence="2">Belongs to the TMEM234 family.</text>
</comment>
<dbReference type="SUPFAM" id="SSF103481">
    <property type="entry name" value="Multidrug resistance efflux transporter EmrE"/>
    <property type="match status" value="1"/>
</dbReference>
<dbReference type="GO" id="GO:0016020">
    <property type="term" value="C:membrane"/>
    <property type="evidence" value="ECO:0007669"/>
    <property type="project" value="UniProtKB-SubCell"/>
</dbReference>
<dbReference type="Gene3D" id="1.10.3730.20">
    <property type="match status" value="1"/>
</dbReference>
<feature type="transmembrane region" description="Helical" evidence="6">
    <location>
        <begin position="54"/>
        <end position="73"/>
    </location>
</feature>
<feature type="transmembrane region" description="Helical" evidence="6">
    <location>
        <begin position="107"/>
        <end position="124"/>
    </location>
</feature>
<keyword evidence="4 6" id="KW-1133">Transmembrane helix</keyword>
<evidence type="ECO:0000313" key="8">
    <source>
        <dbReference type="Proteomes" id="UP001177023"/>
    </source>
</evidence>
<dbReference type="Proteomes" id="UP001177023">
    <property type="component" value="Unassembled WGS sequence"/>
</dbReference>
<evidence type="ECO:0008006" key="9">
    <source>
        <dbReference type="Google" id="ProtNLM"/>
    </source>
</evidence>
<evidence type="ECO:0000256" key="3">
    <source>
        <dbReference type="ARBA" id="ARBA00022692"/>
    </source>
</evidence>
<proteinExistence type="inferred from homology"/>
<evidence type="ECO:0000256" key="4">
    <source>
        <dbReference type="ARBA" id="ARBA00022989"/>
    </source>
</evidence>
<evidence type="ECO:0000256" key="6">
    <source>
        <dbReference type="SAM" id="Phobius"/>
    </source>
</evidence>
<dbReference type="AlphaFoldDB" id="A0AA36CYF2"/>
<dbReference type="InterPro" id="IPR018908">
    <property type="entry name" value="TMEM234"/>
</dbReference>